<feature type="binding site" evidence="7">
    <location>
        <position position="268"/>
    </location>
    <ligand>
        <name>Zn(2+)</name>
        <dbReference type="ChEBI" id="CHEBI:29105"/>
        <label>2</label>
    </ligand>
</feature>
<dbReference type="PANTHER" id="PTHR21445:SF0">
    <property type="entry name" value="APURINIC-APYRIMIDINIC ENDONUCLEASE"/>
    <property type="match status" value="1"/>
</dbReference>
<keyword evidence="6 7" id="KW-0234">DNA repair</keyword>
<feature type="binding site" evidence="7">
    <location>
        <position position="152"/>
    </location>
    <ligand>
        <name>Zn(2+)</name>
        <dbReference type="ChEBI" id="CHEBI:29105"/>
        <label>2</label>
    </ligand>
</feature>
<dbReference type="NCBIfam" id="TIGR00587">
    <property type="entry name" value="nfo"/>
    <property type="match status" value="1"/>
</dbReference>
<name>A0A6B1DRK4_9CHLR</name>
<keyword evidence="2 7" id="KW-0479">Metal-binding</keyword>
<feature type="binding site" evidence="7">
    <location>
        <position position="238"/>
    </location>
    <ligand>
        <name>Zn(2+)</name>
        <dbReference type="ChEBI" id="CHEBI:29105"/>
        <label>3</label>
    </ligand>
</feature>
<feature type="binding site" evidence="7">
    <location>
        <position position="189"/>
    </location>
    <ligand>
        <name>Zn(2+)</name>
        <dbReference type="ChEBI" id="CHEBI:29105"/>
        <label>3</label>
    </ligand>
</feature>
<dbReference type="GO" id="GO:0008270">
    <property type="term" value="F:zinc ion binding"/>
    <property type="evidence" value="ECO:0007669"/>
    <property type="project" value="UniProtKB-UniRule"/>
</dbReference>
<feature type="binding site" evidence="7">
    <location>
        <position position="223"/>
    </location>
    <ligand>
        <name>Zn(2+)</name>
        <dbReference type="ChEBI" id="CHEBI:29105"/>
        <label>2</label>
    </ligand>
</feature>
<dbReference type="SUPFAM" id="SSF51658">
    <property type="entry name" value="Xylose isomerase-like"/>
    <property type="match status" value="1"/>
</dbReference>
<keyword evidence="7" id="KW-0540">Nuclease</keyword>
<gene>
    <name evidence="7" type="primary">nfo</name>
    <name evidence="10" type="ORF">F4Y08_03140</name>
</gene>
<dbReference type="PROSITE" id="PS51432">
    <property type="entry name" value="AP_NUCLEASE_F2_4"/>
    <property type="match status" value="1"/>
</dbReference>
<feature type="binding site" evidence="7">
    <location>
        <position position="236"/>
    </location>
    <ligand>
        <name>Zn(2+)</name>
        <dbReference type="ChEBI" id="CHEBI:29105"/>
        <label>3</label>
    </ligand>
</feature>
<dbReference type="InterPro" id="IPR001719">
    <property type="entry name" value="AP_endonuc_2"/>
</dbReference>
<keyword evidence="4 7" id="KW-0378">Hydrolase</keyword>
<dbReference type="GO" id="GO:0003906">
    <property type="term" value="F:DNA-(apurinic or apyrimidinic site) endonuclease activity"/>
    <property type="evidence" value="ECO:0007669"/>
    <property type="project" value="TreeGrafter"/>
</dbReference>
<dbReference type="GO" id="GO:0003677">
    <property type="term" value="F:DNA binding"/>
    <property type="evidence" value="ECO:0007669"/>
    <property type="project" value="InterPro"/>
</dbReference>
<dbReference type="Gene3D" id="3.20.20.150">
    <property type="entry name" value="Divalent-metal-dependent TIM barrel enzymes"/>
    <property type="match status" value="1"/>
</dbReference>
<dbReference type="PROSITE" id="PS00730">
    <property type="entry name" value="AP_NUCLEASE_F2_2"/>
    <property type="match status" value="1"/>
</dbReference>
<dbReference type="GO" id="GO:0006284">
    <property type="term" value="P:base-excision repair"/>
    <property type="evidence" value="ECO:0007669"/>
    <property type="project" value="TreeGrafter"/>
</dbReference>
<dbReference type="InterPro" id="IPR013022">
    <property type="entry name" value="Xyl_isomerase-like_TIM-brl"/>
</dbReference>
<keyword evidence="3 7" id="KW-0227">DNA damage</keyword>
<accession>A0A6B1DRK4</accession>
<dbReference type="CDD" id="cd00019">
    <property type="entry name" value="AP2Ec"/>
    <property type="match status" value="1"/>
</dbReference>
<evidence type="ECO:0000256" key="7">
    <source>
        <dbReference type="HAMAP-Rule" id="MF_00152"/>
    </source>
</evidence>
<dbReference type="SMART" id="SM00518">
    <property type="entry name" value="AP2Ec"/>
    <property type="match status" value="1"/>
</dbReference>
<evidence type="ECO:0000256" key="3">
    <source>
        <dbReference type="ARBA" id="ARBA00022763"/>
    </source>
</evidence>
<evidence type="ECO:0000259" key="9">
    <source>
        <dbReference type="Pfam" id="PF01261"/>
    </source>
</evidence>
<dbReference type="EMBL" id="VXPY01000015">
    <property type="protein sequence ID" value="MYD89323.1"/>
    <property type="molecule type" value="Genomic_DNA"/>
</dbReference>
<reference evidence="10" key="1">
    <citation type="submission" date="2019-09" db="EMBL/GenBank/DDBJ databases">
        <title>Characterisation of the sponge microbiome using genome-centric metagenomics.</title>
        <authorList>
            <person name="Engelberts J.P."/>
            <person name="Robbins S.J."/>
            <person name="De Goeij J.M."/>
            <person name="Aranda M."/>
            <person name="Bell S.C."/>
            <person name="Webster N.S."/>
        </authorList>
    </citation>
    <scope>NUCLEOTIDE SEQUENCE</scope>
    <source>
        <strain evidence="10">SB0662_bin_9</strain>
    </source>
</reference>
<evidence type="ECO:0000256" key="8">
    <source>
        <dbReference type="SAM" id="MobiDB-lite"/>
    </source>
</evidence>
<comment type="catalytic activity">
    <reaction evidence="7">
        <text>Endonucleolytic cleavage to 5'-phosphooligonucleotide end-products.</text>
        <dbReference type="EC" id="3.1.21.2"/>
    </reaction>
</comment>
<dbReference type="AlphaFoldDB" id="A0A6B1DRK4"/>
<feature type="binding site" evidence="7">
    <location>
        <position position="152"/>
    </location>
    <ligand>
        <name>Zn(2+)</name>
        <dbReference type="ChEBI" id="CHEBI:29105"/>
        <label>1</label>
    </ligand>
</feature>
<dbReference type="GO" id="GO:0008081">
    <property type="term" value="F:phosphoric diester hydrolase activity"/>
    <property type="evidence" value="ECO:0007669"/>
    <property type="project" value="TreeGrafter"/>
</dbReference>
<evidence type="ECO:0000256" key="4">
    <source>
        <dbReference type="ARBA" id="ARBA00022801"/>
    </source>
</evidence>
<comment type="function">
    <text evidence="7">Endonuclease IV plays a role in DNA repair. It cleaves phosphodiester bonds at apurinic or apyrimidinic (AP) sites, generating a 3'-hydroxyl group and a 5'-terminal sugar phosphate.</text>
</comment>
<dbReference type="InterPro" id="IPR036237">
    <property type="entry name" value="Xyl_isomerase-like_sf"/>
</dbReference>
<evidence type="ECO:0000313" key="10">
    <source>
        <dbReference type="EMBL" id="MYD89323.1"/>
    </source>
</evidence>
<organism evidence="10">
    <name type="scientific">Caldilineaceae bacterium SB0662_bin_9</name>
    <dbReference type="NCBI Taxonomy" id="2605258"/>
    <lineage>
        <taxon>Bacteria</taxon>
        <taxon>Bacillati</taxon>
        <taxon>Chloroflexota</taxon>
        <taxon>Caldilineae</taxon>
        <taxon>Caldilineales</taxon>
        <taxon>Caldilineaceae</taxon>
    </lineage>
</organism>
<dbReference type="FunFam" id="3.20.20.150:FF:000001">
    <property type="entry name" value="Probable endonuclease 4"/>
    <property type="match status" value="1"/>
</dbReference>
<evidence type="ECO:0000256" key="1">
    <source>
        <dbReference type="ARBA" id="ARBA00005340"/>
    </source>
</evidence>
<keyword evidence="5 7" id="KW-0862">Zinc</keyword>
<comment type="caution">
    <text evidence="10">The sequence shown here is derived from an EMBL/GenBank/DDBJ whole genome shotgun (WGS) entry which is preliminary data.</text>
</comment>
<dbReference type="HAMAP" id="MF_00152">
    <property type="entry name" value="Nfo"/>
    <property type="match status" value="1"/>
</dbReference>
<feature type="binding site" evidence="7">
    <location>
        <position position="114"/>
    </location>
    <ligand>
        <name>Zn(2+)</name>
        <dbReference type="ChEBI" id="CHEBI:29105"/>
        <label>1</label>
    </ligand>
</feature>
<comment type="cofactor">
    <cofactor evidence="7">
        <name>Zn(2+)</name>
        <dbReference type="ChEBI" id="CHEBI:29105"/>
    </cofactor>
    <text evidence="7">Binds 3 Zn(2+) ions.</text>
</comment>
<proteinExistence type="inferred from homology"/>
<feature type="region of interest" description="Disordered" evidence="8">
    <location>
        <begin position="46"/>
        <end position="68"/>
    </location>
</feature>
<evidence type="ECO:0000256" key="2">
    <source>
        <dbReference type="ARBA" id="ARBA00022723"/>
    </source>
</evidence>
<feature type="binding site" evidence="7">
    <location>
        <position position="186"/>
    </location>
    <ligand>
        <name>Zn(2+)</name>
        <dbReference type="ChEBI" id="CHEBI:29105"/>
        <label>2</label>
    </ligand>
</feature>
<dbReference type="InterPro" id="IPR018246">
    <property type="entry name" value="AP_endonuc_F2_Zn_BS"/>
</dbReference>
<protein>
    <recommendedName>
        <fullName evidence="7">Probable endonuclease 4</fullName>
        <ecNumber evidence="7">3.1.21.2</ecNumber>
    </recommendedName>
    <alternativeName>
        <fullName evidence="7">Endodeoxyribonuclease IV</fullName>
    </alternativeName>
    <alternativeName>
        <fullName evidence="7">Endonuclease IV</fullName>
    </alternativeName>
</protein>
<dbReference type="EC" id="3.1.21.2" evidence="7"/>
<feature type="domain" description="Xylose isomerase-like TIM barrel" evidence="9">
    <location>
        <begin position="26"/>
        <end position="272"/>
    </location>
</feature>
<evidence type="ECO:0000256" key="6">
    <source>
        <dbReference type="ARBA" id="ARBA00023204"/>
    </source>
</evidence>
<sequence length="306" mass="33007">MPNSATTPTLMGAHVSAAGGMHKAIDRAVDLHMTALQVFTKSNRQWKSKPLDSGDIRKWQDRRQGPASLPTVSHASYLINLAGPKPDIQAKSKTGLADELERAAALGIPDVVLHPGAHMGDGAEAGIARAAAIVNEVYASRPHLRATRLLFEVMAGQGTVIGRNLAELADLLALTRDAANTGICLDTCHLFAAGYEIRTRDGYDRLMAEIDATVGMNAVHCWHFNDSKGDLGSHVDRHEHIGEGRIGEAAFAFILNDATWSHIPKLLETPKTVERTSDLKNMQALGSLLDNPERLPPGLMEEQAPD</sequence>
<dbReference type="GO" id="GO:0008833">
    <property type="term" value="F:deoxyribonuclease IV (phage-T4-induced) activity"/>
    <property type="evidence" value="ECO:0007669"/>
    <property type="project" value="UniProtKB-UniRule"/>
</dbReference>
<feature type="binding site" evidence="7">
    <location>
        <position position="74"/>
    </location>
    <ligand>
        <name>Zn(2+)</name>
        <dbReference type="ChEBI" id="CHEBI:29105"/>
        <label>1</label>
    </ligand>
</feature>
<evidence type="ECO:0000256" key="5">
    <source>
        <dbReference type="ARBA" id="ARBA00022833"/>
    </source>
</evidence>
<dbReference type="PROSITE" id="PS00729">
    <property type="entry name" value="AP_NUCLEASE_F2_1"/>
    <property type="match status" value="1"/>
</dbReference>
<dbReference type="PANTHER" id="PTHR21445">
    <property type="entry name" value="ENDONUCLEASE IV ENDODEOXYRIBONUCLEASE IV"/>
    <property type="match status" value="1"/>
</dbReference>
<dbReference type="PROSITE" id="PS00731">
    <property type="entry name" value="AP_NUCLEASE_F2_3"/>
    <property type="match status" value="1"/>
</dbReference>
<feature type="compositionally biased region" description="Basic and acidic residues" evidence="8">
    <location>
        <begin position="49"/>
        <end position="64"/>
    </location>
</feature>
<comment type="similarity">
    <text evidence="1 7">Belongs to the AP endonuclease 2 family.</text>
</comment>
<keyword evidence="7" id="KW-0255">Endonuclease</keyword>
<dbReference type="Pfam" id="PF01261">
    <property type="entry name" value="AP_endonuc_2"/>
    <property type="match status" value="1"/>
</dbReference>